<keyword evidence="2" id="KW-1185">Reference proteome</keyword>
<dbReference type="EMBL" id="CM043017">
    <property type="protein sequence ID" value="KAI4465904.1"/>
    <property type="molecule type" value="Genomic_DNA"/>
</dbReference>
<organism evidence="1 2">
    <name type="scientific">Holotrichia oblita</name>
    <name type="common">Chafer beetle</name>
    <dbReference type="NCBI Taxonomy" id="644536"/>
    <lineage>
        <taxon>Eukaryota</taxon>
        <taxon>Metazoa</taxon>
        <taxon>Ecdysozoa</taxon>
        <taxon>Arthropoda</taxon>
        <taxon>Hexapoda</taxon>
        <taxon>Insecta</taxon>
        <taxon>Pterygota</taxon>
        <taxon>Neoptera</taxon>
        <taxon>Endopterygota</taxon>
        <taxon>Coleoptera</taxon>
        <taxon>Polyphaga</taxon>
        <taxon>Scarabaeiformia</taxon>
        <taxon>Scarabaeidae</taxon>
        <taxon>Melolonthinae</taxon>
        <taxon>Holotrichia</taxon>
    </lineage>
</organism>
<gene>
    <name evidence="1" type="ORF">MML48_3g00019615</name>
</gene>
<accession>A0ACB9TGS1</accession>
<evidence type="ECO:0000313" key="2">
    <source>
        <dbReference type="Proteomes" id="UP001056778"/>
    </source>
</evidence>
<dbReference type="Proteomes" id="UP001056778">
    <property type="component" value="Chromosome 3"/>
</dbReference>
<reference evidence="1" key="1">
    <citation type="submission" date="2022-04" db="EMBL/GenBank/DDBJ databases">
        <title>Chromosome-scale genome assembly of Holotrichia oblita Faldermann.</title>
        <authorList>
            <person name="Rongchong L."/>
        </authorList>
    </citation>
    <scope>NUCLEOTIDE SEQUENCE</scope>
    <source>
        <strain evidence="1">81SQS9</strain>
    </source>
</reference>
<protein>
    <submittedName>
        <fullName evidence="1">Chymotrypsin-related</fullName>
    </submittedName>
</protein>
<sequence>MLNAIIQTNNKYIMYILGSRIIDGQPAIVGQFPWQVAVFFQVGTGTFFCGGSILSNNWILTAAHCALGASQFTLYFGGITLDNFESGREQRVTTTAIVHPGYSSATLNNDIALIRIDNPIQFNDRIQPISMPARGDVTGAGVTVTVSGWGRTSDTIPSISNILNYVSLTTISNAQCAAVYGSQVIISSTICAVGNPHHSTCNGDSGGPLIDVSGGSLRQVGVVSFVSSAGCASGHPSGYVRTESFLDWIAQNTGLNVKAVPWRDAPSLLKGNRIIGGSPAVEAQIPYQVALIAGSADGAWLCGGSLISTEWVLTAAHCVLGATVFNVYMGGLTFSTSEPGVVLDITYTSIAHSEFSWETLNNDIGLVRLSSPVAVNERIRPIRLPESGTFIEPGRPLTVSGWGRTSDTEGGASTYLNYVNVEAISNEDCALVYGDAVVVDSTLCTRGMTNEGVCSGDSGGPLVSYDYDDIEESYNVTATLQGVVSFTAAVGCEAGFPSGFVRVTELLDWIRDNTGL</sequence>
<evidence type="ECO:0000313" key="1">
    <source>
        <dbReference type="EMBL" id="KAI4465904.1"/>
    </source>
</evidence>
<name>A0ACB9TGS1_HOLOL</name>
<comment type="caution">
    <text evidence="1">The sequence shown here is derived from an EMBL/GenBank/DDBJ whole genome shotgun (WGS) entry which is preliminary data.</text>
</comment>
<proteinExistence type="predicted"/>